<name>A0A2U3KPI5_9FIRM</name>
<dbReference type="Proteomes" id="UP000238916">
    <property type="component" value="Unassembled WGS sequence"/>
</dbReference>
<dbReference type="AlphaFoldDB" id="A0A2U3KPI5"/>
<gene>
    <name evidence="1" type="ORF">SBF1_2550019</name>
</gene>
<accession>A0A2U3KPI5</accession>
<evidence type="ECO:0000313" key="1">
    <source>
        <dbReference type="EMBL" id="SPF41586.1"/>
    </source>
</evidence>
<evidence type="ECO:0000313" key="2">
    <source>
        <dbReference type="Proteomes" id="UP000238916"/>
    </source>
</evidence>
<dbReference type="EMBL" id="OMOF01000174">
    <property type="protein sequence ID" value="SPF41586.1"/>
    <property type="molecule type" value="Genomic_DNA"/>
</dbReference>
<reference evidence="2" key="1">
    <citation type="submission" date="2018-02" db="EMBL/GenBank/DDBJ databases">
        <authorList>
            <person name="Hausmann B."/>
        </authorList>
    </citation>
    <scope>NUCLEOTIDE SEQUENCE [LARGE SCALE GENOMIC DNA]</scope>
    <source>
        <strain evidence="2">Peat soil MAG SbF1</strain>
    </source>
</reference>
<sequence length="142" mass="16737">MNKYKMCWLRKFSHQHILYFHLSPRDQKGYLYTNIIEGYHRQVRKVTKTKTAYPTDDALRNGQCRSVNGKVAYIGLLWFEVGNISAHGLGRDLLPLHSYCEAESLCCRIYCLYHSRFTLAQWPVFHIEKVLNGSYETKVLKF</sequence>
<organism evidence="1 2">
    <name type="scientific">Candidatus Desulfosporosinus infrequens</name>
    <dbReference type="NCBI Taxonomy" id="2043169"/>
    <lineage>
        <taxon>Bacteria</taxon>
        <taxon>Bacillati</taxon>
        <taxon>Bacillota</taxon>
        <taxon>Clostridia</taxon>
        <taxon>Eubacteriales</taxon>
        <taxon>Desulfitobacteriaceae</taxon>
        <taxon>Desulfosporosinus</taxon>
    </lineage>
</organism>
<protein>
    <submittedName>
        <fullName evidence="1">Uncharacterized protein</fullName>
    </submittedName>
</protein>
<proteinExistence type="predicted"/>